<dbReference type="InterPro" id="IPR036890">
    <property type="entry name" value="HATPase_C_sf"/>
</dbReference>
<comment type="catalytic activity">
    <reaction evidence="1">
        <text>ATP + protein L-histidine = ADP + protein N-phospho-L-histidine.</text>
        <dbReference type="EC" id="2.7.13.3"/>
    </reaction>
</comment>
<dbReference type="Gene3D" id="3.30.565.10">
    <property type="entry name" value="Histidine kinase-like ATPase, C-terminal domain"/>
    <property type="match status" value="1"/>
</dbReference>
<evidence type="ECO:0000256" key="4">
    <source>
        <dbReference type="ARBA" id="ARBA00022679"/>
    </source>
</evidence>
<dbReference type="SUPFAM" id="SSF47384">
    <property type="entry name" value="Homodimeric domain of signal transducing histidine kinase"/>
    <property type="match status" value="1"/>
</dbReference>
<dbReference type="Gene3D" id="3.30.450.40">
    <property type="match status" value="1"/>
</dbReference>
<dbReference type="Proteomes" id="UP000240572">
    <property type="component" value="Unassembled WGS sequence"/>
</dbReference>
<dbReference type="InterPro" id="IPR029016">
    <property type="entry name" value="GAF-like_dom_sf"/>
</dbReference>
<evidence type="ECO:0000259" key="8">
    <source>
        <dbReference type="PROSITE" id="PS50112"/>
    </source>
</evidence>
<feature type="domain" description="Histidine kinase" evidence="7">
    <location>
        <begin position="334"/>
        <end position="548"/>
    </location>
</feature>
<evidence type="ECO:0000256" key="2">
    <source>
        <dbReference type="ARBA" id="ARBA00012438"/>
    </source>
</evidence>
<protein>
    <recommendedName>
        <fullName evidence="2">histidine kinase</fullName>
        <ecNumber evidence="2">2.7.13.3</ecNumber>
    </recommendedName>
</protein>
<dbReference type="SUPFAM" id="SSF55874">
    <property type="entry name" value="ATPase domain of HSP90 chaperone/DNA topoisomerase II/histidine kinase"/>
    <property type="match status" value="1"/>
</dbReference>
<dbReference type="Gene3D" id="1.10.287.130">
    <property type="match status" value="1"/>
</dbReference>
<dbReference type="Pfam" id="PF13185">
    <property type="entry name" value="GAF_2"/>
    <property type="match status" value="1"/>
</dbReference>
<dbReference type="InterPro" id="IPR035965">
    <property type="entry name" value="PAS-like_dom_sf"/>
</dbReference>
<dbReference type="CDD" id="cd00130">
    <property type="entry name" value="PAS"/>
    <property type="match status" value="1"/>
</dbReference>
<feature type="domain" description="PAS" evidence="8">
    <location>
        <begin position="17"/>
        <end position="60"/>
    </location>
</feature>
<dbReference type="SUPFAM" id="SSF55785">
    <property type="entry name" value="PYP-like sensor domain (PAS domain)"/>
    <property type="match status" value="1"/>
</dbReference>
<reference evidence="9 10" key="1">
    <citation type="submission" date="2018-03" db="EMBL/GenBank/DDBJ databases">
        <title>Genomic Encyclopedia of Type Strains, Phase III (KMG-III): the genomes of soil and plant-associated and newly described type strains.</title>
        <authorList>
            <person name="Whitman W."/>
        </authorList>
    </citation>
    <scope>NUCLEOTIDE SEQUENCE [LARGE SCALE GENOMIC DNA]</scope>
    <source>
        <strain evidence="9 10">CGMCC 1.12700</strain>
    </source>
</reference>
<dbReference type="AlphaFoldDB" id="A0A2P8CX56"/>
<keyword evidence="6" id="KW-0472">Membrane</keyword>
<dbReference type="GO" id="GO:0000155">
    <property type="term" value="F:phosphorelay sensor kinase activity"/>
    <property type="evidence" value="ECO:0007669"/>
    <property type="project" value="InterPro"/>
</dbReference>
<dbReference type="InterPro" id="IPR036097">
    <property type="entry name" value="HisK_dim/P_sf"/>
</dbReference>
<dbReference type="OrthoDB" id="9766459at2"/>
<dbReference type="FunFam" id="1.10.287.130:FF:000070">
    <property type="entry name" value="Histidine kinase sensor protein"/>
    <property type="match status" value="1"/>
</dbReference>
<dbReference type="CDD" id="cd00082">
    <property type="entry name" value="HisKA"/>
    <property type="match status" value="1"/>
</dbReference>
<dbReference type="SMART" id="SM00388">
    <property type="entry name" value="HisKA"/>
    <property type="match status" value="1"/>
</dbReference>
<organism evidence="9 10">
    <name type="scientific">Taibaiella chishuiensis</name>
    <dbReference type="NCBI Taxonomy" id="1434707"/>
    <lineage>
        <taxon>Bacteria</taxon>
        <taxon>Pseudomonadati</taxon>
        <taxon>Bacteroidota</taxon>
        <taxon>Chitinophagia</taxon>
        <taxon>Chitinophagales</taxon>
        <taxon>Chitinophagaceae</taxon>
        <taxon>Taibaiella</taxon>
    </lineage>
</organism>
<dbReference type="Gene3D" id="3.30.450.20">
    <property type="entry name" value="PAS domain"/>
    <property type="match status" value="1"/>
</dbReference>
<dbReference type="GO" id="GO:0016020">
    <property type="term" value="C:membrane"/>
    <property type="evidence" value="ECO:0007669"/>
    <property type="project" value="UniProtKB-SubCell"/>
</dbReference>
<dbReference type="Pfam" id="PF00512">
    <property type="entry name" value="HisKA"/>
    <property type="match status" value="1"/>
</dbReference>
<dbReference type="PROSITE" id="PS50109">
    <property type="entry name" value="HIS_KIN"/>
    <property type="match status" value="1"/>
</dbReference>
<dbReference type="InterPro" id="IPR005467">
    <property type="entry name" value="His_kinase_dom"/>
</dbReference>
<dbReference type="GO" id="GO:0000156">
    <property type="term" value="F:phosphorelay response regulator activity"/>
    <property type="evidence" value="ECO:0007669"/>
    <property type="project" value="TreeGrafter"/>
</dbReference>
<dbReference type="GO" id="GO:0030295">
    <property type="term" value="F:protein kinase activator activity"/>
    <property type="evidence" value="ECO:0007669"/>
    <property type="project" value="TreeGrafter"/>
</dbReference>
<dbReference type="EC" id="2.7.13.3" evidence="2"/>
<comment type="caution">
    <text evidence="9">The sequence shown here is derived from an EMBL/GenBank/DDBJ whole genome shotgun (WGS) entry which is preliminary data.</text>
</comment>
<dbReference type="SUPFAM" id="SSF55781">
    <property type="entry name" value="GAF domain-like"/>
    <property type="match status" value="1"/>
</dbReference>
<dbReference type="Pfam" id="PF13426">
    <property type="entry name" value="PAS_9"/>
    <property type="match status" value="1"/>
</dbReference>
<dbReference type="EMBL" id="PYGD01000011">
    <property type="protein sequence ID" value="PSK89563.1"/>
    <property type="molecule type" value="Genomic_DNA"/>
</dbReference>
<dbReference type="SMART" id="SM00091">
    <property type="entry name" value="PAS"/>
    <property type="match status" value="1"/>
</dbReference>
<dbReference type="SMART" id="SM00387">
    <property type="entry name" value="HATPase_c"/>
    <property type="match status" value="1"/>
</dbReference>
<evidence type="ECO:0000259" key="7">
    <source>
        <dbReference type="PROSITE" id="PS50109"/>
    </source>
</evidence>
<dbReference type="PRINTS" id="PR00344">
    <property type="entry name" value="BCTRLSENSOR"/>
</dbReference>
<dbReference type="SMART" id="SM00065">
    <property type="entry name" value="GAF"/>
    <property type="match status" value="1"/>
</dbReference>
<evidence type="ECO:0000313" key="10">
    <source>
        <dbReference type="Proteomes" id="UP000240572"/>
    </source>
</evidence>
<keyword evidence="10" id="KW-1185">Reference proteome</keyword>
<sequence length="548" mass="60955">MNINDSQSTLSAMERQQQQQYRAYFDGNADGILVHDNSGRLTDANVEACRVLGYAKEELLQMNIADLETGLGIIAAQNEWAGLLKESALILQRDFQKKDGKAFPVEIHYRSFDRDGAAFYECIIKDVTERNLLRIRERNRAQILEQLAGDVDIFTIMGSVVRSIEEEDINSICTILLHDKATNTLTTGAAPGMPDFYNEAIDGISVGEGIGSCGSAAFSKQLVCVDNIGTHPYWAAFKELAFRAGVQSCWSQPILSGTGDMVGTFAIYHREPRTPQKADLDRIAYGARFANLAIENRRIRAELLEHKNHLEQLVAERTQALIHANEELETFSYSVSHDLRAPLRAIAGFSNIMLEDYGDKLDAEGQKTLNVIVSNALRMGTLIDDILSFSKLSRAEKVNAPLDMKQMFRSVFDELVKQESPERKIVFELGPLAPAVGDQAMITQVVTNFITNALKYSRNKPETRIEVSSVINDHDIVYTVKDNGAGFDEKYRNKLFKIFSRLHLDRDFEGTGIGLSIVKKVIDRHGGTVHAAGVPDQGASFSFSLPLL</sequence>
<keyword evidence="5" id="KW-0418">Kinase</keyword>
<keyword evidence="3" id="KW-0597">Phosphoprotein</keyword>
<dbReference type="PANTHER" id="PTHR42878:SF15">
    <property type="entry name" value="BACTERIOPHYTOCHROME"/>
    <property type="match status" value="1"/>
</dbReference>
<accession>A0A2P8CX56</accession>
<dbReference type="PANTHER" id="PTHR42878">
    <property type="entry name" value="TWO-COMPONENT HISTIDINE KINASE"/>
    <property type="match status" value="1"/>
</dbReference>
<evidence type="ECO:0000256" key="1">
    <source>
        <dbReference type="ARBA" id="ARBA00000085"/>
    </source>
</evidence>
<dbReference type="InterPro" id="IPR000014">
    <property type="entry name" value="PAS"/>
</dbReference>
<dbReference type="NCBIfam" id="TIGR00229">
    <property type="entry name" value="sensory_box"/>
    <property type="match status" value="1"/>
</dbReference>
<dbReference type="InterPro" id="IPR003661">
    <property type="entry name" value="HisK_dim/P_dom"/>
</dbReference>
<dbReference type="FunFam" id="3.30.565.10:FF:000006">
    <property type="entry name" value="Sensor histidine kinase WalK"/>
    <property type="match status" value="1"/>
</dbReference>
<dbReference type="RefSeq" id="WP_106524808.1">
    <property type="nucleotide sequence ID" value="NZ_PYGD01000011.1"/>
</dbReference>
<dbReference type="GO" id="GO:0007234">
    <property type="term" value="P:osmosensory signaling via phosphorelay pathway"/>
    <property type="evidence" value="ECO:0007669"/>
    <property type="project" value="TreeGrafter"/>
</dbReference>
<dbReference type="InterPro" id="IPR003018">
    <property type="entry name" value="GAF"/>
</dbReference>
<name>A0A2P8CX56_9BACT</name>
<dbReference type="PROSITE" id="PS50112">
    <property type="entry name" value="PAS"/>
    <property type="match status" value="1"/>
</dbReference>
<dbReference type="InterPro" id="IPR004358">
    <property type="entry name" value="Sig_transdc_His_kin-like_C"/>
</dbReference>
<dbReference type="Pfam" id="PF02518">
    <property type="entry name" value="HATPase_c"/>
    <property type="match status" value="1"/>
</dbReference>
<dbReference type="InterPro" id="IPR003594">
    <property type="entry name" value="HATPase_dom"/>
</dbReference>
<dbReference type="InterPro" id="IPR050351">
    <property type="entry name" value="BphY/WalK/GraS-like"/>
</dbReference>
<keyword evidence="4" id="KW-0808">Transferase</keyword>
<proteinExistence type="predicted"/>
<evidence type="ECO:0000313" key="9">
    <source>
        <dbReference type="EMBL" id="PSK89563.1"/>
    </source>
</evidence>
<gene>
    <name evidence="9" type="ORF">B0I18_111119</name>
</gene>
<evidence type="ECO:0000256" key="5">
    <source>
        <dbReference type="ARBA" id="ARBA00022777"/>
    </source>
</evidence>
<evidence type="ECO:0000256" key="3">
    <source>
        <dbReference type="ARBA" id="ARBA00022553"/>
    </source>
</evidence>
<evidence type="ECO:0000256" key="6">
    <source>
        <dbReference type="ARBA" id="ARBA00023136"/>
    </source>
</evidence>